<name>A0AAV4CUJ5_9GAST</name>
<keyword evidence="3" id="KW-1185">Reference proteome</keyword>
<comment type="caution">
    <text evidence="2">The sequence shown here is derived from an EMBL/GenBank/DDBJ whole genome shotgun (WGS) entry which is preliminary data.</text>
</comment>
<dbReference type="AlphaFoldDB" id="A0AAV4CUJ5"/>
<dbReference type="Proteomes" id="UP000735302">
    <property type="component" value="Unassembled WGS sequence"/>
</dbReference>
<sequence>MVSRTSSAKDGQHGVQYRGRSAPCPVQRVSAGCSAKRMVSRMSSTEDGHQDVQHRGWSAGCRAQRMVIRMSSAERGEAATLDRKREEEPSGHDDHDDDNDTTATGLLTNTDTSGYRCPVYPRACPCPPSACVRRMWWPSWASQSENITLGTDQPV</sequence>
<evidence type="ECO:0000313" key="3">
    <source>
        <dbReference type="Proteomes" id="UP000735302"/>
    </source>
</evidence>
<evidence type="ECO:0000313" key="2">
    <source>
        <dbReference type="EMBL" id="GFO35553.1"/>
    </source>
</evidence>
<accession>A0AAV4CUJ5</accession>
<proteinExistence type="predicted"/>
<protein>
    <submittedName>
        <fullName evidence="2">Uncharacterized protein</fullName>
    </submittedName>
</protein>
<feature type="region of interest" description="Disordered" evidence="1">
    <location>
        <begin position="70"/>
        <end position="107"/>
    </location>
</feature>
<feature type="region of interest" description="Disordered" evidence="1">
    <location>
        <begin position="1"/>
        <end position="23"/>
    </location>
</feature>
<feature type="compositionally biased region" description="Basic and acidic residues" evidence="1">
    <location>
        <begin position="72"/>
        <end position="94"/>
    </location>
</feature>
<reference evidence="2 3" key="1">
    <citation type="journal article" date="2021" name="Elife">
        <title>Chloroplast acquisition without the gene transfer in kleptoplastic sea slugs, Plakobranchus ocellatus.</title>
        <authorList>
            <person name="Maeda T."/>
            <person name="Takahashi S."/>
            <person name="Yoshida T."/>
            <person name="Shimamura S."/>
            <person name="Takaki Y."/>
            <person name="Nagai Y."/>
            <person name="Toyoda A."/>
            <person name="Suzuki Y."/>
            <person name="Arimoto A."/>
            <person name="Ishii H."/>
            <person name="Satoh N."/>
            <person name="Nishiyama T."/>
            <person name="Hasebe M."/>
            <person name="Maruyama T."/>
            <person name="Minagawa J."/>
            <person name="Obokata J."/>
            <person name="Shigenobu S."/>
        </authorList>
    </citation>
    <scope>NUCLEOTIDE SEQUENCE [LARGE SCALE GENOMIC DNA]</scope>
</reference>
<evidence type="ECO:0000256" key="1">
    <source>
        <dbReference type="SAM" id="MobiDB-lite"/>
    </source>
</evidence>
<organism evidence="2 3">
    <name type="scientific">Plakobranchus ocellatus</name>
    <dbReference type="NCBI Taxonomy" id="259542"/>
    <lineage>
        <taxon>Eukaryota</taxon>
        <taxon>Metazoa</taxon>
        <taxon>Spiralia</taxon>
        <taxon>Lophotrochozoa</taxon>
        <taxon>Mollusca</taxon>
        <taxon>Gastropoda</taxon>
        <taxon>Heterobranchia</taxon>
        <taxon>Euthyneura</taxon>
        <taxon>Panpulmonata</taxon>
        <taxon>Sacoglossa</taxon>
        <taxon>Placobranchoidea</taxon>
        <taxon>Plakobranchidae</taxon>
        <taxon>Plakobranchus</taxon>
    </lineage>
</organism>
<dbReference type="EMBL" id="BLXT01006999">
    <property type="protein sequence ID" value="GFO35553.1"/>
    <property type="molecule type" value="Genomic_DNA"/>
</dbReference>
<gene>
    <name evidence="2" type="ORF">PoB_006205800</name>
</gene>